<dbReference type="RefSeq" id="WP_144729263.1">
    <property type="nucleotide sequence ID" value="NZ_ML675580.1"/>
</dbReference>
<reference evidence="2 3" key="1">
    <citation type="journal article" date="2019" name="Front. Microbiol.">
        <title>Ammonia Oxidation by the Arctic Terrestrial Thaumarchaeote Candidatus Nitrosocosmicus arcticus Is Stimulated by Increasing Temperatures.</title>
        <authorList>
            <person name="Alves R.J.E."/>
            <person name="Kerou M."/>
            <person name="Zappe A."/>
            <person name="Bittner R."/>
            <person name="Abby S.S."/>
            <person name="Schmidt H.A."/>
            <person name="Pfeifer K."/>
            <person name="Schleper C."/>
        </authorList>
    </citation>
    <scope>NUCLEOTIDE SEQUENCE [LARGE SCALE GENOMIC DNA]</scope>
    <source>
        <strain evidence="2 3">Kfb</strain>
    </source>
</reference>
<dbReference type="AlphaFoldDB" id="A0A557SWY4"/>
<keyword evidence="1" id="KW-0472">Membrane</keyword>
<gene>
    <name evidence="2" type="ORF">NARC_40073</name>
</gene>
<dbReference type="Proteomes" id="UP000315289">
    <property type="component" value="Unassembled WGS sequence"/>
</dbReference>
<protein>
    <submittedName>
        <fullName evidence="2">Uncharacterized protein</fullName>
    </submittedName>
</protein>
<name>A0A557SWY4_9ARCH</name>
<dbReference type="EMBL" id="VOAH01000004">
    <property type="protein sequence ID" value="TVP41112.1"/>
    <property type="molecule type" value="Genomic_DNA"/>
</dbReference>
<organism evidence="2 3">
    <name type="scientific">Candidatus Nitrosocosmicus arcticus</name>
    <dbReference type="NCBI Taxonomy" id="2035267"/>
    <lineage>
        <taxon>Archaea</taxon>
        <taxon>Nitrososphaerota</taxon>
        <taxon>Nitrososphaeria</taxon>
        <taxon>Nitrososphaerales</taxon>
        <taxon>Nitrososphaeraceae</taxon>
        <taxon>Candidatus Nitrosocosmicus</taxon>
    </lineage>
</organism>
<evidence type="ECO:0000256" key="1">
    <source>
        <dbReference type="SAM" id="Phobius"/>
    </source>
</evidence>
<keyword evidence="1" id="KW-0812">Transmembrane</keyword>
<dbReference type="OrthoDB" id="3291at2157"/>
<accession>A0A557SWY4</accession>
<keyword evidence="3" id="KW-1185">Reference proteome</keyword>
<keyword evidence="1" id="KW-1133">Transmembrane helix</keyword>
<feature type="transmembrane region" description="Helical" evidence="1">
    <location>
        <begin position="12"/>
        <end position="35"/>
    </location>
</feature>
<comment type="caution">
    <text evidence="2">The sequence shown here is derived from an EMBL/GenBank/DDBJ whole genome shotgun (WGS) entry which is preliminary data.</text>
</comment>
<feature type="transmembrane region" description="Helical" evidence="1">
    <location>
        <begin position="47"/>
        <end position="69"/>
    </location>
</feature>
<proteinExistence type="predicted"/>
<sequence>MTILSHKSGRWLITAGFILIIMGIIFQLQSISMIGPSSSFMYANPDWTFNGLVVIGVGVIVIVIGLYVTTRKYKKPSIS</sequence>
<evidence type="ECO:0000313" key="2">
    <source>
        <dbReference type="EMBL" id="TVP41112.1"/>
    </source>
</evidence>
<evidence type="ECO:0000313" key="3">
    <source>
        <dbReference type="Proteomes" id="UP000315289"/>
    </source>
</evidence>